<gene>
    <name evidence="1" type="ORF">DERP_003840</name>
</gene>
<proteinExistence type="predicted"/>
<name>A0ABQ8JLR9_DERPT</name>
<evidence type="ECO:0000313" key="2">
    <source>
        <dbReference type="Proteomes" id="UP000887458"/>
    </source>
</evidence>
<protein>
    <submittedName>
        <fullName evidence="1">Uncharacterized protein</fullName>
    </submittedName>
</protein>
<comment type="caution">
    <text evidence="1">The sequence shown here is derived from an EMBL/GenBank/DDBJ whole genome shotgun (WGS) entry which is preliminary data.</text>
</comment>
<evidence type="ECO:0000313" key="1">
    <source>
        <dbReference type="EMBL" id="KAH9423559.1"/>
    </source>
</evidence>
<dbReference type="Proteomes" id="UP000887458">
    <property type="component" value="Unassembled WGS sequence"/>
</dbReference>
<reference evidence="1 2" key="1">
    <citation type="journal article" date="2018" name="J. Allergy Clin. Immunol.">
        <title>High-quality assembly of Dermatophagoides pteronyssinus genome and transcriptome reveals a wide range of novel allergens.</title>
        <authorList>
            <person name="Liu X.Y."/>
            <person name="Yang K.Y."/>
            <person name="Wang M.Q."/>
            <person name="Kwok J.S."/>
            <person name="Zeng X."/>
            <person name="Yang Z."/>
            <person name="Xiao X.J."/>
            <person name="Lau C.P."/>
            <person name="Li Y."/>
            <person name="Huang Z.M."/>
            <person name="Ba J.G."/>
            <person name="Yim A.K."/>
            <person name="Ouyang C.Y."/>
            <person name="Ngai S.M."/>
            <person name="Chan T.F."/>
            <person name="Leung E.L."/>
            <person name="Liu L."/>
            <person name="Liu Z.G."/>
            <person name="Tsui S.K."/>
        </authorList>
    </citation>
    <scope>NUCLEOTIDE SEQUENCE [LARGE SCALE GENOMIC DNA]</scope>
    <source>
        <strain evidence="1">Derp</strain>
    </source>
</reference>
<sequence>MHKALNSHQRVHPEVTGPAKELAVQSQKLLDLYLSMTDQLKSQIDNYRLLINDTQTDNNEKLQKILDKLESTPANEKPTPKLYAILSQHATLNATKFQLTKPMLLLSSPTKTVKTNSSKVLKILIIPPTNPI</sequence>
<keyword evidence="2" id="KW-1185">Reference proteome</keyword>
<organism evidence="1 2">
    <name type="scientific">Dermatophagoides pteronyssinus</name>
    <name type="common">European house dust mite</name>
    <dbReference type="NCBI Taxonomy" id="6956"/>
    <lineage>
        <taxon>Eukaryota</taxon>
        <taxon>Metazoa</taxon>
        <taxon>Ecdysozoa</taxon>
        <taxon>Arthropoda</taxon>
        <taxon>Chelicerata</taxon>
        <taxon>Arachnida</taxon>
        <taxon>Acari</taxon>
        <taxon>Acariformes</taxon>
        <taxon>Sarcoptiformes</taxon>
        <taxon>Astigmata</taxon>
        <taxon>Psoroptidia</taxon>
        <taxon>Analgoidea</taxon>
        <taxon>Pyroglyphidae</taxon>
        <taxon>Dermatophagoidinae</taxon>
        <taxon>Dermatophagoides</taxon>
    </lineage>
</organism>
<accession>A0ABQ8JLR9</accession>
<dbReference type="EMBL" id="NJHN03000032">
    <property type="protein sequence ID" value="KAH9423559.1"/>
    <property type="molecule type" value="Genomic_DNA"/>
</dbReference>
<reference evidence="1 2" key="2">
    <citation type="journal article" date="2022" name="Mol. Biol. Evol.">
        <title>Comparative Genomics Reveals Insights into the Divergent Evolution of Astigmatic Mites and Household Pest Adaptations.</title>
        <authorList>
            <person name="Xiong Q."/>
            <person name="Wan A.T."/>
            <person name="Liu X."/>
            <person name="Fung C.S."/>
            <person name="Xiao X."/>
            <person name="Malainual N."/>
            <person name="Hou J."/>
            <person name="Wang L."/>
            <person name="Wang M."/>
            <person name="Yang K.Y."/>
            <person name="Cui Y."/>
            <person name="Leung E.L."/>
            <person name="Nong W."/>
            <person name="Shin S.K."/>
            <person name="Au S.W."/>
            <person name="Jeong K.Y."/>
            <person name="Chew F.T."/>
            <person name="Hui J.H."/>
            <person name="Leung T.F."/>
            <person name="Tungtrongchitr A."/>
            <person name="Zhong N."/>
            <person name="Liu Z."/>
            <person name="Tsui S.K."/>
        </authorList>
    </citation>
    <scope>NUCLEOTIDE SEQUENCE [LARGE SCALE GENOMIC DNA]</scope>
    <source>
        <strain evidence="1">Derp</strain>
    </source>
</reference>